<reference evidence="1 2" key="1">
    <citation type="submission" date="2019-10" db="EMBL/GenBank/DDBJ databases">
        <authorList>
            <person name="Palmer J.M."/>
        </authorList>
    </citation>
    <scope>NUCLEOTIDE SEQUENCE [LARGE SCALE GENOMIC DNA]</scope>
    <source>
        <strain evidence="1 2">TWF730</strain>
    </source>
</reference>
<keyword evidence="2" id="KW-1185">Reference proteome</keyword>
<sequence>MDSHMDVSNFAQPSLPPESAKITLTTPLAEHSRVTSGPAPRTSAELHIPDKTARLRYIRSKAAIVLSEALGKPIDVASLTFTEYHDKEYHWFLSITTVFNPKTGASITTEYELPSWTTRQMWRWKSHESRQMIEWLDHGLLKAERVGSESRIGRKQLEGTVGLKELEEIQLGPLKEKVFLEEVCITVYTEKEKQESKRRWTPPSVTIKGPASDFLVWMAGSADPDIGRSMRREYLGVDDGEGWNPGGVYISYGGFGGDPIVKDIPPDNGDGSQKLIEDSLVRIAAEALDIESIGLGSLQPNYFLN</sequence>
<evidence type="ECO:0000313" key="1">
    <source>
        <dbReference type="EMBL" id="KAK6357998.1"/>
    </source>
</evidence>
<evidence type="ECO:0000313" key="2">
    <source>
        <dbReference type="Proteomes" id="UP001373714"/>
    </source>
</evidence>
<dbReference type="Proteomes" id="UP001373714">
    <property type="component" value="Unassembled WGS sequence"/>
</dbReference>
<organism evidence="1 2">
    <name type="scientific">Orbilia blumenaviensis</name>
    <dbReference type="NCBI Taxonomy" id="1796055"/>
    <lineage>
        <taxon>Eukaryota</taxon>
        <taxon>Fungi</taxon>
        <taxon>Dikarya</taxon>
        <taxon>Ascomycota</taxon>
        <taxon>Pezizomycotina</taxon>
        <taxon>Orbiliomycetes</taxon>
        <taxon>Orbiliales</taxon>
        <taxon>Orbiliaceae</taxon>
        <taxon>Orbilia</taxon>
    </lineage>
</organism>
<dbReference type="EMBL" id="JAVHNS010000004">
    <property type="protein sequence ID" value="KAK6357998.1"/>
    <property type="molecule type" value="Genomic_DNA"/>
</dbReference>
<name>A0AAV9V888_9PEZI</name>
<proteinExistence type="predicted"/>
<protein>
    <submittedName>
        <fullName evidence="1">Uncharacterized protein</fullName>
    </submittedName>
</protein>
<gene>
    <name evidence="1" type="ORF">TWF730_007352</name>
</gene>
<accession>A0AAV9V888</accession>
<comment type="caution">
    <text evidence="1">The sequence shown here is derived from an EMBL/GenBank/DDBJ whole genome shotgun (WGS) entry which is preliminary data.</text>
</comment>
<dbReference type="AlphaFoldDB" id="A0AAV9V888"/>